<dbReference type="GO" id="GO:0008993">
    <property type="term" value="F:rhamnulokinase activity"/>
    <property type="evidence" value="ECO:0007669"/>
    <property type="project" value="InterPro"/>
</dbReference>
<evidence type="ECO:0000259" key="10">
    <source>
        <dbReference type="Pfam" id="PF02782"/>
    </source>
</evidence>
<feature type="region of interest" description="Disordered" evidence="8">
    <location>
        <begin position="393"/>
        <end position="412"/>
    </location>
</feature>
<comment type="similarity">
    <text evidence="1">Belongs to the FGGY kinase family.</text>
</comment>
<dbReference type="GO" id="GO:0004370">
    <property type="term" value="F:glycerol kinase activity"/>
    <property type="evidence" value="ECO:0007669"/>
    <property type="project" value="TreeGrafter"/>
</dbReference>
<protein>
    <submittedName>
        <fullName evidence="11">Putative rhamnose kinase</fullName>
    </submittedName>
</protein>
<dbReference type="RefSeq" id="WP_023357888.1">
    <property type="nucleotide sequence ID" value="NC_022657.1"/>
</dbReference>
<keyword evidence="7" id="KW-0684">Rhamnose metabolism</keyword>
<gene>
    <name evidence="11" type="ORF">AFR_03280</name>
</gene>
<evidence type="ECO:0000256" key="3">
    <source>
        <dbReference type="ARBA" id="ARBA00022741"/>
    </source>
</evidence>
<evidence type="ECO:0000256" key="1">
    <source>
        <dbReference type="ARBA" id="ARBA00009156"/>
    </source>
</evidence>
<proteinExistence type="inferred from homology"/>
<evidence type="ECO:0000256" key="5">
    <source>
        <dbReference type="ARBA" id="ARBA00022840"/>
    </source>
</evidence>
<dbReference type="InterPro" id="IPR018485">
    <property type="entry name" value="FGGY_C"/>
</dbReference>
<keyword evidence="4 11" id="KW-0418">Kinase</keyword>
<dbReference type="InterPro" id="IPR043129">
    <property type="entry name" value="ATPase_NBD"/>
</dbReference>
<dbReference type="eggNOG" id="COG1070">
    <property type="taxonomic scope" value="Bacteria"/>
</dbReference>
<dbReference type="Gene3D" id="3.30.420.40">
    <property type="match status" value="3"/>
</dbReference>
<dbReference type="GO" id="GO:0005829">
    <property type="term" value="C:cytosol"/>
    <property type="evidence" value="ECO:0007669"/>
    <property type="project" value="TreeGrafter"/>
</dbReference>
<accession>U5VT87</accession>
<evidence type="ECO:0000256" key="2">
    <source>
        <dbReference type="ARBA" id="ARBA00022679"/>
    </source>
</evidence>
<evidence type="ECO:0000256" key="7">
    <source>
        <dbReference type="ARBA" id="ARBA00023308"/>
    </source>
</evidence>
<dbReference type="HOGENOM" id="CLU_039395_0_1_11"/>
<dbReference type="Pfam" id="PF02782">
    <property type="entry name" value="FGGY_C"/>
    <property type="match status" value="2"/>
</dbReference>
<sequence>MNTFAAVDLGASSGRVMVGRVEAGRVTLEAVNRFANEPVRTGGTLHWDILGLYRGVLEGLRLAGPVDGIGIDSWAVDYGLLDATGALLGNPVHYRDSRTEGTAAKVSSVVAEDKLYALTGLQKLPFNTIYQLVAAAGTPQLEAARQLLMIPDLLAYWLTGEVGAEFTNASTTQLLDLRSGKWAGELMTSLGIRPSLFPPLRAPGTVIGPVLSSLGIGTPDVIAVGSHDTASAVVGVPAASSNFAYISCGTWSLVGVELDSPVLTEASRLANFTNEGGVDGTVRYLRNVMGLWPLQECLREWGSPDLAALLREAAAAPAFGALVDLDDPIFLPPGDMVARLTQVSKRLPTGRGGDHAASVSERLPTGSGGDRAASVSERLPTGRGADRAALVSERLPTGSGAGGDGAPSVGERLLTGQGEGAAASVGERLLTAGAGGSDRSTPRGAVVRCILDSLALAHRRAVRQAQELSGRHVDAVHIVGGGARNELLCQLTADACGLPVLAGPVEATALGNILVQARTAGAISGDLSALRAVLRETQQIVRYEPRGDAGAWRAAERRLEA</sequence>
<feature type="domain" description="Carbohydrate kinase FGGY C-terminal" evidence="10">
    <location>
        <begin position="436"/>
        <end position="519"/>
    </location>
</feature>
<dbReference type="EMBL" id="CP006272">
    <property type="protein sequence ID" value="AGZ38945.1"/>
    <property type="molecule type" value="Genomic_DNA"/>
</dbReference>
<dbReference type="GO" id="GO:0006071">
    <property type="term" value="P:glycerol metabolic process"/>
    <property type="evidence" value="ECO:0007669"/>
    <property type="project" value="TreeGrafter"/>
</dbReference>
<dbReference type="InterPro" id="IPR018484">
    <property type="entry name" value="FGGY_N"/>
</dbReference>
<dbReference type="PANTHER" id="PTHR10196">
    <property type="entry name" value="SUGAR KINASE"/>
    <property type="match status" value="1"/>
</dbReference>
<dbReference type="KEGG" id="afs:AFR_03280"/>
<evidence type="ECO:0000256" key="6">
    <source>
        <dbReference type="ARBA" id="ARBA00023157"/>
    </source>
</evidence>
<evidence type="ECO:0000256" key="4">
    <source>
        <dbReference type="ARBA" id="ARBA00022777"/>
    </source>
</evidence>
<keyword evidence="3" id="KW-0547">Nucleotide-binding</keyword>
<dbReference type="PATRIC" id="fig|1246995.3.peg.660"/>
<feature type="domain" description="Carbohydrate kinase FGGY N-terminal" evidence="9">
    <location>
        <begin position="65"/>
        <end position="235"/>
    </location>
</feature>
<evidence type="ECO:0000313" key="11">
    <source>
        <dbReference type="EMBL" id="AGZ38945.1"/>
    </source>
</evidence>
<dbReference type="GO" id="GO:0005524">
    <property type="term" value="F:ATP binding"/>
    <property type="evidence" value="ECO:0007669"/>
    <property type="project" value="UniProtKB-KW"/>
</dbReference>
<reference evidence="11 12" key="1">
    <citation type="journal article" date="2014" name="J. Biotechnol.">
        <title>Complete genome sequence of the actinobacterium Actinoplanes friuliensis HAG 010964, producer of the lipopeptide antibiotic friulimycin.</title>
        <authorList>
            <person name="Ruckert C."/>
            <person name="Szczepanowski R."/>
            <person name="Albersmeier A."/>
            <person name="Goesmann A."/>
            <person name="Fischer N."/>
            <person name="Steinkamper A."/>
            <person name="Puhler A."/>
            <person name="Biener R."/>
            <person name="Schwartz D."/>
            <person name="Kalinowski J."/>
        </authorList>
    </citation>
    <scope>NUCLEOTIDE SEQUENCE [LARGE SCALE GENOMIC DNA]</scope>
    <source>
        <strain evidence="11 12">DSM 7358</strain>
    </source>
</reference>
<dbReference type="InterPro" id="IPR013449">
    <property type="entry name" value="Rhamnulokinase"/>
</dbReference>
<keyword evidence="2" id="KW-0808">Transferase</keyword>
<name>U5VT87_9ACTN</name>
<organism evidence="11 12">
    <name type="scientific">Actinoplanes friuliensis DSM 7358</name>
    <dbReference type="NCBI Taxonomy" id="1246995"/>
    <lineage>
        <taxon>Bacteria</taxon>
        <taxon>Bacillati</taxon>
        <taxon>Actinomycetota</taxon>
        <taxon>Actinomycetes</taxon>
        <taxon>Micromonosporales</taxon>
        <taxon>Micromonosporaceae</taxon>
        <taxon>Actinoplanes</taxon>
    </lineage>
</organism>
<dbReference type="GO" id="GO:0019301">
    <property type="term" value="P:rhamnose catabolic process"/>
    <property type="evidence" value="ECO:0007669"/>
    <property type="project" value="InterPro"/>
</dbReference>
<feature type="region of interest" description="Disordered" evidence="8">
    <location>
        <begin position="347"/>
        <end position="388"/>
    </location>
</feature>
<dbReference type="Proteomes" id="UP000017746">
    <property type="component" value="Chromosome"/>
</dbReference>
<dbReference type="CDD" id="cd07771">
    <property type="entry name" value="ASKHA_NBD_FGGY_RhaB-like"/>
    <property type="match status" value="1"/>
</dbReference>
<dbReference type="SUPFAM" id="SSF53067">
    <property type="entry name" value="Actin-like ATPase domain"/>
    <property type="match status" value="3"/>
</dbReference>
<dbReference type="PANTHER" id="PTHR10196:SF93">
    <property type="entry name" value="L-RHAMNULOKINASE"/>
    <property type="match status" value="1"/>
</dbReference>
<keyword evidence="6" id="KW-1015">Disulfide bond</keyword>
<feature type="domain" description="Carbohydrate kinase FGGY C-terminal" evidence="10">
    <location>
        <begin position="244"/>
        <end position="337"/>
    </location>
</feature>
<dbReference type="OrthoDB" id="9761504at2"/>
<dbReference type="AlphaFoldDB" id="U5VT87"/>
<dbReference type="Pfam" id="PF00370">
    <property type="entry name" value="FGGY_N"/>
    <property type="match status" value="1"/>
</dbReference>
<dbReference type="STRING" id="1246995.AFR_03280"/>
<evidence type="ECO:0000313" key="12">
    <source>
        <dbReference type="Proteomes" id="UP000017746"/>
    </source>
</evidence>
<evidence type="ECO:0000259" key="9">
    <source>
        <dbReference type="Pfam" id="PF00370"/>
    </source>
</evidence>
<evidence type="ECO:0000256" key="8">
    <source>
        <dbReference type="SAM" id="MobiDB-lite"/>
    </source>
</evidence>
<keyword evidence="5" id="KW-0067">ATP-binding</keyword>
<keyword evidence="12" id="KW-1185">Reference proteome</keyword>